<keyword evidence="2" id="KW-0812">Transmembrane</keyword>
<feature type="transmembrane region" description="Helical" evidence="2">
    <location>
        <begin position="493"/>
        <end position="516"/>
    </location>
</feature>
<dbReference type="GO" id="GO:0030246">
    <property type="term" value="F:carbohydrate binding"/>
    <property type="evidence" value="ECO:0007669"/>
    <property type="project" value="InterPro"/>
</dbReference>
<keyword evidence="2" id="KW-0472">Membrane</keyword>
<evidence type="ECO:0000256" key="2">
    <source>
        <dbReference type="SAM" id="Phobius"/>
    </source>
</evidence>
<feature type="coiled-coil region" evidence="1">
    <location>
        <begin position="561"/>
        <end position="595"/>
    </location>
</feature>
<dbReference type="AlphaFoldDB" id="A0A1G2FWR8"/>
<dbReference type="InterPro" id="IPR008965">
    <property type="entry name" value="CBM2/CBM3_carb-bd_dom_sf"/>
</dbReference>
<keyword evidence="1" id="KW-0175">Coiled coil</keyword>
<name>A0A1G2FWR8_9BACT</name>
<evidence type="ECO:0008006" key="5">
    <source>
        <dbReference type="Google" id="ProtNLM"/>
    </source>
</evidence>
<protein>
    <recommendedName>
        <fullName evidence="5">Cohesin domain-containing protein</fullName>
    </recommendedName>
</protein>
<evidence type="ECO:0000313" key="3">
    <source>
        <dbReference type="EMBL" id="OGZ42060.1"/>
    </source>
</evidence>
<comment type="caution">
    <text evidence="3">The sequence shown here is derived from an EMBL/GenBank/DDBJ whole genome shotgun (WGS) entry which is preliminary data.</text>
</comment>
<organism evidence="3 4">
    <name type="scientific">Candidatus Portnoybacteria bacterium RIFCSPLOWO2_02_FULL_39_11</name>
    <dbReference type="NCBI Taxonomy" id="1802001"/>
    <lineage>
        <taxon>Bacteria</taxon>
        <taxon>Candidatus Portnoyibacteriota</taxon>
    </lineage>
</organism>
<dbReference type="SUPFAM" id="SSF49384">
    <property type="entry name" value="Carbohydrate-binding domain"/>
    <property type="match status" value="1"/>
</dbReference>
<sequence>MEGKNAYKPLIDTNIKLKNTKVILLVFVGFLSVFFGGLPSVARAAALFFSPSAGSYNLTKSFSVNVYVSSADQTMNAASGIVSFPADKLQVTSVSKTGSIFNLWVQEPSYSNSAGTVNFEGIVLNPGYTGSQGKILTITFKVKGGGNAPLIISSGSVLANDGQGTNILTSAGRANFTLEIPTTGPTPPESVTPTASAGFPPAPVITSSTHPDPNKWYSKKDARLAWNLPVGATAVRLLLSHIAEGTPIVSYSPPINSKDFTDLEQGIWYFHVQLKNNKGWGGITHFRLQIDIDPPAPFSIEFIDGKETYNPQPTVLFDTTDALAGIDYYKVKIGEGDFFTLSSDETVKSNPYTLPLQAPGKRTIIVQAVDKAGNITTATDEFIIKAQQPPKFTSYPKRLHTDEFFEAAGQSNPNSKITVWLQRENDQPQSQVTQSDSNGRFAFVAKAKLPEGVWKMWAEETSVNGAKSSPSEKIIFTVSLPWQIRIGQIVIDYISIINTLILIVIGLAVLVFYAWYRIGVWRKKLKKETNEAELKLRKAFSSLANEVKKQIAMFDGQETLNENERTIYEKLKKALDAAEKIIQKEIQDIDKELKKGFFRRLIFWK</sequence>
<dbReference type="Proteomes" id="UP000177126">
    <property type="component" value="Unassembled WGS sequence"/>
</dbReference>
<reference evidence="3 4" key="1">
    <citation type="journal article" date="2016" name="Nat. Commun.">
        <title>Thousands of microbial genomes shed light on interconnected biogeochemical processes in an aquifer system.</title>
        <authorList>
            <person name="Anantharaman K."/>
            <person name="Brown C.T."/>
            <person name="Hug L.A."/>
            <person name="Sharon I."/>
            <person name="Castelle C.J."/>
            <person name="Probst A.J."/>
            <person name="Thomas B.C."/>
            <person name="Singh A."/>
            <person name="Wilkins M.J."/>
            <person name="Karaoz U."/>
            <person name="Brodie E.L."/>
            <person name="Williams K.H."/>
            <person name="Hubbard S.S."/>
            <person name="Banfield J.F."/>
        </authorList>
    </citation>
    <scope>NUCLEOTIDE SEQUENCE [LARGE SCALE GENOMIC DNA]</scope>
</reference>
<evidence type="ECO:0000313" key="4">
    <source>
        <dbReference type="Proteomes" id="UP000177126"/>
    </source>
</evidence>
<evidence type="ECO:0000256" key="1">
    <source>
        <dbReference type="SAM" id="Coils"/>
    </source>
</evidence>
<keyword evidence="2" id="KW-1133">Transmembrane helix</keyword>
<dbReference type="CDD" id="cd08547">
    <property type="entry name" value="Type_II_cohesin"/>
    <property type="match status" value="1"/>
</dbReference>
<proteinExistence type="predicted"/>
<gene>
    <name evidence="3" type="ORF">A3B04_02700</name>
</gene>
<dbReference type="EMBL" id="MHNF01000004">
    <property type="protein sequence ID" value="OGZ42060.1"/>
    <property type="molecule type" value="Genomic_DNA"/>
</dbReference>
<accession>A0A1G2FWR8</accession>
<dbReference type="Gene3D" id="2.60.40.680">
    <property type="match status" value="1"/>
</dbReference>